<dbReference type="RefSeq" id="WP_378067457.1">
    <property type="nucleotide sequence ID" value="NZ_JBHSBL010000015.1"/>
</dbReference>
<feature type="chain" id="PRO_5046084764" evidence="2">
    <location>
        <begin position="23"/>
        <end position="387"/>
    </location>
</feature>
<feature type="compositionally biased region" description="Gly residues" evidence="1">
    <location>
        <begin position="42"/>
        <end position="54"/>
    </location>
</feature>
<feature type="compositionally biased region" description="Low complexity" evidence="1">
    <location>
        <begin position="55"/>
        <end position="66"/>
    </location>
</feature>
<organism evidence="3 4">
    <name type="scientific">Actinoplanes subglobosus</name>
    <dbReference type="NCBI Taxonomy" id="1547892"/>
    <lineage>
        <taxon>Bacteria</taxon>
        <taxon>Bacillati</taxon>
        <taxon>Actinomycetota</taxon>
        <taxon>Actinomycetes</taxon>
        <taxon>Micromonosporales</taxon>
        <taxon>Micromonosporaceae</taxon>
        <taxon>Actinoplanes</taxon>
    </lineage>
</organism>
<evidence type="ECO:0000313" key="3">
    <source>
        <dbReference type="EMBL" id="MFC4066490.1"/>
    </source>
</evidence>
<dbReference type="PANTHER" id="PTHR37489">
    <property type="entry name" value="DUF3500 DOMAIN-CONTAINING PROTEIN"/>
    <property type="match status" value="1"/>
</dbReference>
<accession>A0ABV8IU37</accession>
<proteinExistence type="predicted"/>
<sequence length="387" mass="40143">MSRSRRAVVSVALLMLSAGCGGSDESGTTGTATTAASMAPTGGPGAGGPGGGMGQSCTGSTATPATAATGAVPASGTTTAVAAAVAKAEAFLATLSAEQRTTVTQRYNALGTKQCTWSNFPDGLFNGRIGLKLGDLDDAQKKAAYAAVQSVLSADGFTQVQNEIAGDEQLANQGGAPGNMGEDYYHIVFFGEPSADTPWTLQFGGHHLAHHVSVGGGALSVSPHFSGIQPISFESGGKTVQGMKQETADLFGLFTSLTAEQRTAAETADAYDDIVMGPGTDTDYPDQEGLSYSKLDSKQQALVKAAIKDWVGDAADAFAKPLLDLYYSQLDQTTIAFSGTIEEQTTGAYMRIDGPRVWIEWINTEAAGFHYHTVYRDKLIDYGTGVS</sequence>
<evidence type="ECO:0000256" key="2">
    <source>
        <dbReference type="SAM" id="SignalP"/>
    </source>
</evidence>
<feature type="signal peptide" evidence="2">
    <location>
        <begin position="1"/>
        <end position="22"/>
    </location>
</feature>
<dbReference type="Pfam" id="PF12006">
    <property type="entry name" value="DUF3500"/>
    <property type="match status" value="1"/>
</dbReference>
<dbReference type="PANTHER" id="PTHR37489:SF1">
    <property type="entry name" value="DUF3500 DOMAIN-CONTAINING PROTEIN"/>
    <property type="match status" value="1"/>
</dbReference>
<keyword evidence="4" id="KW-1185">Reference proteome</keyword>
<evidence type="ECO:0000256" key="1">
    <source>
        <dbReference type="SAM" id="MobiDB-lite"/>
    </source>
</evidence>
<reference evidence="4" key="1">
    <citation type="journal article" date="2019" name="Int. J. Syst. Evol. Microbiol.">
        <title>The Global Catalogue of Microorganisms (GCM) 10K type strain sequencing project: providing services to taxonomists for standard genome sequencing and annotation.</title>
        <authorList>
            <consortium name="The Broad Institute Genomics Platform"/>
            <consortium name="The Broad Institute Genome Sequencing Center for Infectious Disease"/>
            <person name="Wu L."/>
            <person name="Ma J."/>
        </authorList>
    </citation>
    <scope>NUCLEOTIDE SEQUENCE [LARGE SCALE GENOMIC DNA]</scope>
    <source>
        <strain evidence="4">TBRC 5832</strain>
    </source>
</reference>
<dbReference type="Proteomes" id="UP001595867">
    <property type="component" value="Unassembled WGS sequence"/>
</dbReference>
<dbReference type="EMBL" id="JBHSBL010000015">
    <property type="protein sequence ID" value="MFC4066490.1"/>
    <property type="molecule type" value="Genomic_DNA"/>
</dbReference>
<name>A0ABV8IU37_9ACTN</name>
<dbReference type="InterPro" id="IPR021889">
    <property type="entry name" value="DUF3500"/>
</dbReference>
<gene>
    <name evidence="3" type="ORF">ACFO0C_16265</name>
</gene>
<evidence type="ECO:0000313" key="4">
    <source>
        <dbReference type="Proteomes" id="UP001595867"/>
    </source>
</evidence>
<feature type="region of interest" description="Disordered" evidence="1">
    <location>
        <begin position="22"/>
        <end position="66"/>
    </location>
</feature>
<keyword evidence="2" id="KW-0732">Signal</keyword>
<feature type="compositionally biased region" description="Low complexity" evidence="1">
    <location>
        <begin position="25"/>
        <end position="41"/>
    </location>
</feature>
<comment type="caution">
    <text evidence="3">The sequence shown here is derived from an EMBL/GenBank/DDBJ whole genome shotgun (WGS) entry which is preliminary data.</text>
</comment>
<protein>
    <submittedName>
        <fullName evidence="3">DUF3500 domain-containing protein</fullName>
    </submittedName>
</protein>
<dbReference type="PROSITE" id="PS51257">
    <property type="entry name" value="PROKAR_LIPOPROTEIN"/>
    <property type="match status" value="1"/>
</dbReference>